<dbReference type="AlphaFoldDB" id="A0A8S4RRN5"/>
<gene>
    <name evidence="2" type="primary">jg21546</name>
    <name evidence="2" type="ORF">PAEG_LOCUS16243</name>
</gene>
<name>A0A8S4RRN5_9NEOP</name>
<keyword evidence="3" id="KW-1185">Reference proteome</keyword>
<evidence type="ECO:0000256" key="1">
    <source>
        <dbReference type="SAM" id="MobiDB-lite"/>
    </source>
</evidence>
<feature type="region of interest" description="Disordered" evidence="1">
    <location>
        <begin position="50"/>
        <end position="76"/>
    </location>
</feature>
<feature type="compositionally biased region" description="Basic and acidic residues" evidence="1">
    <location>
        <begin position="61"/>
        <end position="70"/>
    </location>
</feature>
<proteinExistence type="predicted"/>
<evidence type="ECO:0000313" key="2">
    <source>
        <dbReference type="EMBL" id="CAH2239542.1"/>
    </source>
</evidence>
<reference evidence="2" key="1">
    <citation type="submission" date="2022-03" db="EMBL/GenBank/DDBJ databases">
        <authorList>
            <person name="Lindestad O."/>
        </authorList>
    </citation>
    <scope>NUCLEOTIDE SEQUENCE</scope>
</reference>
<evidence type="ECO:0000313" key="3">
    <source>
        <dbReference type="Proteomes" id="UP000838756"/>
    </source>
</evidence>
<organism evidence="2 3">
    <name type="scientific">Pararge aegeria aegeria</name>
    <dbReference type="NCBI Taxonomy" id="348720"/>
    <lineage>
        <taxon>Eukaryota</taxon>
        <taxon>Metazoa</taxon>
        <taxon>Ecdysozoa</taxon>
        <taxon>Arthropoda</taxon>
        <taxon>Hexapoda</taxon>
        <taxon>Insecta</taxon>
        <taxon>Pterygota</taxon>
        <taxon>Neoptera</taxon>
        <taxon>Endopterygota</taxon>
        <taxon>Lepidoptera</taxon>
        <taxon>Glossata</taxon>
        <taxon>Ditrysia</taxon>
        <taxon>Papilionoidea</taxon>
        <taxon>Nymphalidae</taxon>
        <taxon>Satyrinae</taxon>
        <taxon>Satyrini</taxon>
        <taxon>Parargina</taxon>
        <taxon>Pararge</taxon>
    </lineage>
</organism>
<dbReference type="EMBL" id="CAKXAJ010025439">
    <property type="protein sequence ID" value="CAH2239542.1"/>
    <property type="molecule type" value="Genomic_DNA"/>
</dbReference>
<protein>
    <submittedName>
        <fullName evidence="2">Jg21546 protein</fullName>
    </submittedName>
</protein>
<comment type="caution">
    <text evidence="2">The sequence shown here is derived from an EMBL/GenBank/DDBJ whole genome shotgun (WGS) entry which is preliminary data.</text>
</comment>
<dbReference type="Proteomes" id="UP000838756">
    <property type="component" value="Unassembled WGS sequence"/>
</dbReference>
<sequence>MTTLGRRVGHRRARLIAPTSLLPDTGLCHLFSPANLKWLYRLSVARASSVRRQGAQGSKCKFTDKEDDPPNGKPWPINKATLSRHYAGNSSCNMPPCVH</sequence>
<accession>A0A8S4RRN5</accession>